<dbReference type="InterPro" id="IPR036388">
    <property type="entry name" value="WH-like_DNA-bd_sf"/>
</dbReference>
<feature type="domain" description="HTH gntR-type" evidence="4">
    <location>
        <begin position="18"/>
        <end position="86"/>
    </location>
</feature>
<proteinExistence type="predicted"/>
<dbReference type="InterPro" id="IPR000524">
    <property type="entry name" value="Tscrpt_reg_HTH_GntR"/>
</dbReference>
<accession>A0A6P1E5A6</accession>
<keyword evidence="3" id="KW-0804">Transcription</keyword>
<evidence type="ECO:0000256" key="3">
    <source>
        <dbReference type="ARBA" id="ARBA00023163"/>
    </source>
</evidence>
<dbReference type="GO" id="GO:0003677">
    <property type="term" value="F:DNA binding"/>
    <property type="evidence" value="ECO:0007669"/>
    <property type="project" value="UniProtKB-KW"/>
</dbReference>
<evidence type="ECO:0000259" key="4">
    <source>
        <dbReference type="PROSITE" id="PS50949"/>
    </source>
</evidence>
<dbReference type="Gene3D" id="1.10.10.10">
    <property type="entry name" value="Winged helix-like DNA-binding domain superfamily/Winged helix DNA-binding domain"/>
    <property type="match status" value="1"/>
</dbReference>
<dbReference type="CDD" id="cd07377">
    <property type="entry name" value="WHTH_GntR"/>
    <property type="match status" value="1"/>
</dbReference>
<dbReference type="SUPFAM" id="SSF46785">
    <property type="entry name" value="Winged helix' DNA-binding domain"/>
    <property type="match status" value="1"/>
</dbReference>
<organism evidence="5 6">
    <name type="scientific">Lentilactobacillus hilgardii</name>
    <name type="common">Lactobacillus hilgardii</name>
    <dbReference type="NCBI Taxonomy" id="1588"/>
    <lineage>
        <taxon>Bacteria</taxon>
        <taxon>Bacillati</taxon>
        <taxon>Bacillota</taxon>
        <taxon>Bacilli</taxon>
        <taxon>Lactobacillales</taxon>
        <taxon>Lactobacillaceae</taxon>
        <taxon>Lentilactobacillus</taxon>
    </lineage>
</organism>
<dbReference type="Proteomes" id="UP000465035">
    <property type="component" value="Chromosome"/>
</dbReference>
<reference evidence="5 6" key="1">
    <citation type="submission" date="2019-12" db="EMBL/GenBank/DDBJ databases">
        <title>Lactobacillus hilgardii FLUB.</title>
        <authorList>
            <person name="Gustaw K."/>
        </authorList>
    </citation>
    <scope>NUCLEOTIDE SEQUENCE [LARGE SCALE GENOMIC DNA]</scope>
    <source>
        <strain evidence="5 6">FLUB</strain>
    </source>
</reference>
<evidence type="ECO:0000313" key="5">
    <source>
        <dbReference type="EMBL" id="QHB51888.1"/>
    </source>
</evidence>
<sequence length="131" mass="14901">MIEMVAWYSMQFQFNSSEPIYRQVAEQIEDAIAAGGFEEGQQIPSTTEISKEFHINPATVLKGMNIVVAKNLIEKRRGLGMFVTDGAHQRIVSEKKNLFFENFVVSLVKEARSLDISESELLELIKRGYDK</sequence>
<dbReference type="PANTHER" id="PTHR38445">
    <property type="entry name" value="HTH-TYPE TRANSCRIPTIONAL REPRESSOR YTRA"/>
    <property type="match status" value="1"/>
</dbReference>
<dbReference type="GO" id="GO:0003700">
    <property type="term" value="F:DNA-binding transcription factor activity"/>
    <property type="evidence" value="ECO:0007669"/>
    <property type="project" value="InterPro"/>
</dbReference>
<dbReference type="SMART" id="SM00345">
    <property type="entry name" value="HTH_GNTR"/>
    <property type="match status" value="1"/>
</dbReference>
<dbReference type="Pfam" id="PF00392">
    <property type="entry name" value="GntR"/>
    <property type="match status" value="1"/>
</dbReference>
<evidence type="ECO:0000313" key="6">
    <source>
        <dbReference type="Proteomes" id="UP000465035"/>
    </source>
</evidence>
<dbReference type="EMBL" id="CP047121">
    <property type="protein sequence ID" value="QHB51888.1"/>
    <property type="molecule type" value="Genomic_DNA"/>
</dbReference>
<dbReference type="PANTHER" id="PTHR38445:SF10">
    <property type="entry name" value="GNTR-FAMILY TRANSCRIPTIONAL REGULATOR"/>
    <property type="match status" value="1"/>
</dbReference>
<gene>
    <name evidence="5" type="ORF">GQR93_06690</name>
</gene>
<evidence type="ECO:0000256" key="2">
    <source>
        <dbReference type="ARBA" id="ARBA00023125"/>
    </source>
</evidence>
<name>A0A6P1E5A6_LENHI</name>
<protein>
    <submittedName>
        <fullName evidence="5">GntR family transcriptional regulator</fullName>
    </submittedName>
</protein>
<dbReference type="PROSITE" id="PS50949">
    <property type="entry name" value="HTH_GNTR"/>
    <property type="match status" value="1"/>
</dbReference>
<keyword evidence="1" id="KW-0805">Transcription regulation</keyword>
<dbReference type="InterPro" id="IPR036390">
    <property type="entry name" value="WH_DNA-bd_sf"/>
</dbReference>
<dbReference type="AlphaFoldDB" id="A0A6P1E5A6"/>
<keyword evidence="2" id="KW-0238">DNA-binding</keyword>
<evidence type="ECO:0000256" key="1">
    <source>
        <dbReference type="ARBA" id="ARBA00023015"/>
    </source>
</evidence>